<evidence type="ECO:0000256" key="2">
    <source>
        <dbReference type="ARBA" id="ARBA00022679"/>
    </source>
</evidence>
<dbReference type="PROSITE" id="PS50011">
    <property type="entry name" value="PROTEIN_KINASE_DOM"/>
    <property type="match status" value="1"/>
</dbReference>
<keyword evidence="5" id="KW-0067">ATP-binding</keyword>
<evidence type="ECO:0000313" key="7">
    <source>
        <dbReference type="EMBL" id="KAE8305446.1"/>
    </source>
</evidence>
<dbReference type="Proteomes" id="UP000001548">
    <property type="component" value="Unassembled WGS sequence"/>
</dbReference>
<gene>
    <name evidence="7" type="ORF">GL50803_0015479</name>
</gene>
<dbReference type="InterPro" id="IPR011009">
    <property type="entry name" value="Kinase-like_dom_sf"/>
</dbReference>
<dbReference type="InterPro" id="IPR050660">
    <property type="entry name" value="NEK_Ser/Thr_kinase"/>
</dbReference>
<dbReference type="SUPFAM" id="SSF56112">
    <property type="entry name" value="Protein kinase-like (PK-like)"/>
    <property type="match status" value="1"/>
</dbReference>
<protein>
    <recommendedName>
        <fullName evidence="1">non-specific serine/threonine protein kinase</fullName>
        <ecNumber evidence="1">2.7.11.1</ecNumber>
    </recommendedName>
</protein>
<evidence type="ECO:0000256" key="3">
    <source>
        <dbReference type="ARBA" id="ARBA00022741"/>
    </source>
</evidence>
<proteinExistence type="predicted"/>
<keyword evidence="2" id="KW-0808">Transferase</keyword>
<feature type="domain" description="Protein kinase" evidence="6">
    <location>
        <begin position="7"/>
        <end position="269"/>
    </location>
</feature>
<dbReference type="AlphaFoldDB" id="A0A644F9X7"/>
<name>A0A644F9X7_GIAIC</name>
<dbReference type="CDD" id="cd00180">
    <property type="entry name" value="PKc"/>
    <property type="match status" value="1"/>
</dbReference>
<keyword evidence="4 7" id="KW-0418">Kinase</keyword>
<dbReference type="InterPro" id="IPR000719">
    <property type="entry name" value="Prot_kinase_dom"/>
</dbReference>
<keyword evidence="3" id="KW-0547">Nucleotide-binding</keyword>
<evidence type="ECO:0000256" key="5">
    <source>
        <dbReference type="ARBA" id="ARBA00022840"/>
    </source>
</evidence>
<dbReference type="GO" id="GO:0004674">
    <property type="term" value="F:protein serine/threonine kinase activity"/>
    <property type="evidence" value="ECO:0000318"/>
    <property type="project" value="GO_Central"/>
</dbReference>
<evidence type="ECO:0000259" key="6">
    <source>
        <dbReference type="PROSITE" id="PS50011"/>
    </source>
</evidence>
<dbReference type="PANTHER" id="PTHR43671">
    <property type="entry name" value="SERINE/THREONINE-PROTEIN KINASE NEK"/>
    <property type="match status" value="1"/>
</dbReference>
<accession>A0A644F9X7</accession>
<evidence type="ECO:0000256" key="4">
    <source>
        <dbReference type="ARBA" id="ARBA00022777"/>
    </source>
</evidence>
<keyword evidence="8" id="KW-1185">Reference proteome</keyword>
<dbReference type="Gene3D" id="1.10.510.10">
    <property type="entry name" value="Transferase(Phosphotransferase) domain 1"/>
    <property type="match status" value="1"/>
</dbReference>
<dbReference type="EC" id="2.7.11.1" evidence="1"/>
<dbReference type="PANTHER" id="PTHR43671:SF13">
    <property type="entry name" value="SERINE_THREONINE-PROTEIN KINASE NEK2"/>
    <property type="match status" value="1"/>
</dbReference>
<evidence type="ECO:0000313" key="8">
    <source>
        <dbReference type="Proteomes" id="UP000001548"/>
    </source>
</evidence>
<evidence type="ECO:0000256" key="1">
    <source>
        <dbReference type="ARBA" id="ARBA00012513"/>
    </source>
</evidence>
<dbReference type="InParanoid" id="A0A644F9X7"/>
<organism evidence="7 8">
    <name type="scientific">Giardia intestinalis (strain ATCC 50803 / WB clone C6)</name>
    <name type="common">Giardia lamblia</name>
    <dbReference type="NCBI Taxonomy" id="184922"/>
    <lineage>
        <taxon>Eukaryota</taxon>
        <taxon>Metamonada</taxon>
        <taxon>Diplomonadida</taxon>
        <taxon>Hexamitidae</taxon>
        <taxon>Giardiinae</taxon>
        <taxon>Giardia</taxon>
    </lineage>
</organism>
<dbReference type="GO" id="GO:0005524">
    <property type="term" value="F:ATP binding"/>
    <property type="evidence" value="ECO:0007669"/>
    <property type="project" value="UniProtKB-KW"/>
</dbReference>
<dbReference type="GO" id="GO:0005634">
    <property type="term" value="C:nucleus"/>
    <property type="evidence" value="ECO:0000318"/>
    <property type="project" value="GO_Central"/>
</dbReference>
<sequence>MRSLEDLLCTETIWIGAHSVIYRAIDPATSNIYAVREVDCSELSDDSVYFHMLRQEGPLLDSLEHSNIDSPVLYSADYDDNTLWLVFPLYKHGSLSDVLERFRKSNALPSVQFIYSVMNALSRALQYLHTSATFGDYTGFLHRNITSKSVFVADDGTVLLSGFDFACPLTLLADKEQLQVYGSRAYAPPELEDRVLTTASDVWALGCLVYEMCTCSLLFVDAVQESRKEFQISDIALQTPELSKLCQRMLSLDPTERITVDEILEDQRVYSSSRTVLDLLPAGNPPPRVLQ</sequence>
<dbReference type="EMBL" id="AACB03000001">
    <property type="protein sequence ID" value="KAE8305446.1"/>
    <property type="molecule type" value="Genomic_DNA"/>
</dbReference>
<dbReference type="Pfam" id="PF00069">
    <property type="entry name" value="Pkinase"/>
    <property type="match status" value="1"/>
</dbReference>
<comment type="caution">
    <text evidence="7">The sequence shown here is derived from an EMBL/GenBank/DDBJ whole genome shotgun (WGS) entry which is preliminary data.</text>
</comment>
<reference evidence="7 8" key="1">
    <citation type="journal article" date="2007" name="Science">
        <title>Genomic minimalism in the early diverging intestinal parasite Giardia lamblia.</title>
        <authorList>
            <person name="Morrison H.G."/>
            <person name="McArthur A.G."/>
            <person name="Gillin F.D."/>
            <person name="Aley S.B."/>
            <person name="Adam R.D."/>
            <person name="Olsen G.J."/>
            <person name="Best A.A."/>
            <person name="Cande W.Z."/>
            <person name="Chen F."/>
            <person name="Cipriano M.J."/>
            <person name="Davids B.J."/>
            <person name="Dawson S.C."/>
            <person name="Elmendorf H.G."/>
            <person name="Hehl A.B."/>
            <person name="Holder M.E."/>
            <person name="Huse S.M."/>
            <person name="Kim U.U."/>
            <person name="Lasek-Nesselquist E."/>
            <person name="Manning G."/>
            <person name="Nigam A."/>
            <person name="Nixon J.E."/>
            <person name="Palm D."/>
            <person name="Passamaneck N.E."/>
            <person name="Prabhu A."/>
            <person name="Reich C.I."/>
            <person name="Reiner D.S."/>
            <person name="Samuelson J."/>
            <person name="Svard S.G."/>
            <person name="Sogin M.L."/>
        </authorList>
    </citation>
    <scope>NUCLEOTIDE SEQUENCE [LARGE SCALE GENOMIC DNA]</scope>
    <source>
        <strain evidence="7 8">WB C6</strain>
    </source>
</reference>